<dbReference type="InterPro" id="IPR022284">
    <property type="entry name" value="GPAT/DHAPAT"/>
</dbReference>
<dbReference type="GO" id="GO:0004366">
    <property type="term" value="F:glycerol-3-phosphate O-acyltransferase activity"/>
    <property type="evidence" value="ECO:0007669"/>
    <property type="project" value="TreeGrafter"/>
</dbReference>
<evidence type="ECO:0000313" key="9">
    <source>
        <dbReference type="Proteomes" id="UP000625711"/>
    </source>
</evidence>
<dbReference type="Pfam" id="PF19277">
    <property type="entry name" value="GPAT_C"/>
    <property type="match status" value="1"/>
</dbReference>
<dbReference type="GO" id="GO:0019432">
    <property type="term" value="P:triglyceride biosynthetic process"/>
    <property type="evidence" value="ECO:0007669"/>
    <property type="project" value="TreeGrafter"/>
</dbReference>
<dbReference type="SUPFAM" id="SSF69593">
    <property type="entry name" value="Glycerol-3-phosphate (1)-acyltransferase"/>
    <property type="match status" value="1"/>
</dbReference>
<evidence type="ECO:0000313" key="8">
    <source>
        <dbReference type="EMBL" id="KAF7272833.1"/>
    </source>
</evidence>
<comment type="caution">
    <text evidence="8">The sequence shown here is derived from an EMBL/GenBank/DDBJ whole genome shotgun (WGS) entry which is preliminary data.</text>
</comment>
<dbReference type="GO" id="GO:0008654">
    <property type="term" value="P:phospholipid biosynthetic process"/>
    <property type="evidence" value="ECO:0007669"/>
    <property type="project" value="TreeGrafter"/>
</dbReference>
<dbReference type="GO" id="GO:0031966">
    <property type="term" value="C:mitochondrial membrane"/>
    <property type="evidence" value="ECO:0007669"/>
    <property type="project" value="TreeGrafter"/>
</dbReference>
<proteinExistence type="inferred from homology"/>
<evidence type="ECO:0000256" key="1">
    <source>
        <dbReference type="ARBA" id="ARBA00004370"/>
    </source>
</evidence>
<evidence type="ECO:0000256" key="3">
    <source>
        <dbReference type="ARBA" id="ARBA00022679"/>
    </source>
</evidence>
<evidence type="ECO:0000256" key="2">
    <source>
        <dbReference type="ARBA" id="ARBA00007937"/>
    </source>
</evidence>
<comment type="subcellular location">
    <subcellularLocation>
        <location evidence="1">Membrane</location>
    </subcellularLocation>
</comment>
<dbReference type="Pfam" id="PF01553">
    <property type="entry name" value="Acyltransferase"/>
    <property type="match status" value="1"/>
</dbReference>
<accession>A0A834M6X3</accession>
<organism evidence="8 9">
    <name type="scientific">Rhynchophorus ferrugineus</name>
    <name type="common">Red palm weevil</name>
    <name type="synonym">Curculio ferrugineus</name>
    <dbReference type="NCBI Taxonomy" id="354439"/>
    <lineage>
        <taxon>Eukaryota</taxon>
        <taxon>Metazoa</taxon>
        <taxon>Ecdysozoa</taxon>
        <taxon>Arthropoda</taxon>
        <taxon>Hexapoda</taxon>
        <taxon>Insecta</taxon>
        <taxon>Pterygota</taxon>
        <taxon>Neoptera</taxon>
        <taxon>Endopterygota</taxon>
        <taxon>Coleoptera</taxon>
        <taxon>Polyphaga</taxon>
        <taxon>Cucujiformia</taxon>
        <taxon>Curculionidae</taxon>
        <taxon>Dryophthorinae</taxon>
        <taxon>Rhynchophorus</taxon>
    </lineage>
</organism>
<dbReference type="Proteomes" id="UP000625711">
    <property type="component" value="Unassembled WGS sequence"/>
</dbReference>
<reference evidence="8" key="1">
    <citation type="submission" date="2020-08" db="EMBL/GenBank/DDBJ databases">
        <title>Genome sequencing and assembly of the red palm weevil Rhynchophorus ferrugineus.</title>
        <authorList>
            <person name="Dias G.B."/>
            <person name="Bergman C.M."/>
            <person name="Manee M."/>
        </authorList>
    </citation>
    <scope>NUCLEOTIDE SEQUENCE</scope>
    <source>
        <strain evidence="8">AA-2017</strain>
        <tissue evidence="8">Whole larva</tissue>
    </source>
</reference>
<dbReference type="CDD" id="cd07993">
    <property type="entry name" value="LPLAT_DHAPAT-like"/>
    <property type="match status" value="1"/>
</dbReference>
<keyword evidence="4 6" id="KW-0472">Membrane</keyword>
<keyword evidence="6" id="KW-0812">Transmembrane</keyword>
<gene>
    <name evidence="8" type="ORF">GWI33_014397</name>
</gene>
<sequence>MYILFGGLLGSLLLASQFDLFYTIYGAFQLFIVLLITYFIFILQGCHKMVTNISNKFSDLYNRYTPLKDDEQTEVLTTFSALKQLSNERKQKTNLNKIDNRGVRATQLFHIKETVPDLNVTLRLTFMAQSCQSCPVTNSRPLIQTSAFWQWFLGAYFFSPASDDRVIKAIEKTAIRQFQEMDTDNDDEVYMKILKATEKRAQKILFDMRSTLSDFLLRFTSWILYKLLPCFLGSVVVHPGQVEVLQEASKTNLPLIFLPLHRSHLDYILISFILLNNNIRSPLVAAGDNLRIPFFGSLLRGLGAFYIRRRLHPTMGPKDHVYKSILHTYMNLCLKAGHNIEFFLEGGRTRTGKPCMPKYGILSVIVDSYLDGTIEDALLVPVSVNYEKLVDGNFIKEQLGQPKKMETFGQTLKGIWNVLNSNYGMMRIDFNQPFSLKDIISSINSSPRSMPVSIQHRTLKSNPSTNSLYGTDVVSEDQKILVENISKHVIYDCSQATTVMSTNILAFLLLNKYRKGVNLQELAEALDELKRELLGSRRNIGFQGDSVDVINYAIDILGPGLVGREKQKSETVIKPVSILPNVIELSYYSNTVVAHFALDSVLAIAINVTEQYRNMLAHEDLINNASSLCDIFQYEFLFCKPCQVLEQVLISSLDNLVARKELFEAENDSELVMKSKRIASRFDDDDDDDANYRYFQKQYKMNVNQESVDTLTFLSNILKPLLETYSVTAFMLDKLVQTQLLENEFIDLILDEMKNQLFRGTIEYDESIAVDPIKNALKLFQKWGVVECHNEGKTRLYYLKESHDDTESVQEIYNRVNRFRFILKFYSVCCSLYADVCSALFQKKKLVQTQLLENEFIDLILEEIKSQLLRGTIAYDQFQFKKALKLSQKRGVVECHNEVKTRLYYLKESHDDTE</sequence>
<comment type="similarity">
    <text evidence="2">Belongs to the GPAT/DAPAT family.</text>
</comment>
<name>A0A834M6X3_RHYFE</name>
<dbReference type="AlphaFoldDB" id="A0A834M6X3"/>
<dbReference type="OrthoDB" id="5962536at2759"/>
<dbReference type="InterPro" id="IPR002123">
    <property type="entry name" value="Plipid/glycerol_acylTrfase"/>
</dbReference>
<dbReference type="GO" id="GO:0006072">
    <property type="term" value="P:glycerol-3-phosphate metabolic process"/>
    <property type="evidence" value="ECO:0007669"/>
    <property type="project" value="TreeGrafter"/>
</dbReference>
<dbReference type="GO" id="GO:0006631">
    <property type="term" value="P:fatty acid metabolic process"/>
    <property type="evidence" value="ECO:0007669"/>
    <property type="project" value="TreeGrafter"/>
</dbReference>
<feature type="transmembrane region" description="Helical" evidence="6">
    <location>
        <begin position="27"/>
        <end position="46"/>
    </location>
</feature>
<keyword evidence="3" id="KW-0808">Transferase</keyword>
<protein>
    <recommendedName>
        <fullName evidence="7">Phospholipid/glycerol acyltransferase domain-containing protein</fullName>
    </recommendedName>
</protein>
<keyword evidence="6" id="KW-1133">Transmembrane helix</keyword>
<dbReference type="PANTHER" id="PTHR12563">
    <property type="entry name" value="GLYCEROL-3-PHOSPHATE ACYLTRANSFERASE"/>
    <property type="match status" value="1"/>
</dbReference>
<evidence type="ECO:0000256" key="5">
    <source>
        <dbReference type="ARBA" id="ARBA00023315"/>
    </source>
</evidence>
<dbReference type="InterPro" id="IPR045520">
    <property type="entry name" value="GPAT/DHAPAT_C"/>
</dbReference>
<feature type="transmembrane region" description="Helical" evidence="6">
    <location>
        <begin position="215"/>
        <end position="237"/>
    </location>
</feature>
<dbReference type="EMBL" id="JAACXV010013673">
    <property type="protein sequence ID" value="KAF7272833.1"/>
    <property type="molecule type" value="Genomic_DNA"/>
</dbReference>
<evidence type="ECO:0000259" key="7">
    <source>
        <dbReference type="SMART" id="SM00563"/>
    </source>
</evidence>
<dbReference type="PANTHER" id="PTHR12563:SF23">
    <property type="entry name" value="BCDNA.GH07066"/>
    <property type="match status" value="1"/>
</dbReference>
<feature type="domain" description="Phospholipid/glycerol acyltransferase" evidence="7">
    <location>
        <begin position="255"/>
        <end position="387"/>
    </location>
</feature>
<keyword evidence="5" id="KW-0012">Acyltransferase</keyword>
<dbReference type="InterPro" id="IPR041728">
    <property type="entry name" value="GPAT/DHAPAT_LPLAT"/>
</dbReference>
<dbReference type="SMART" id="SM00563">
    <property type="entry name" value="PlsC"/>
    <property type="match status" value="1"/>
</dbReference>
<keyword evidence="9" id="KW-1185">Reference proteome</keyword>
<evidence type="ECO:0000256" key="6">
    <source>
        <dbReference type="SAM" id="Phobius"/>
    </source>
</evidence>
<evidence type="ECO:0000256" key="4">
    <source>
        <dbReference type="ARBA" id="ARBA00023136"/>
    </source>
</evidence>